<proteinExistence type="predicted"/>
<dbReference type="Proteomes" id="UP001528823">
    <property type="component" value="Unassembled WGS sequence"/>
</dbReference>
<name>A0ABT5UCY7_9GAMM</name>
<dbReference type="PANTHER" id="PTHR31377">
    <property type="entry name" value="AGMATINE DEIMINASE-RELATED"/>
    <property type="match status" value="1"/>
</dbReference>
<dbReference type="PANTHER" id="PTHR31377:SF0">
    <property type="entry name" value="AGMATINE DEIMINASE-RELATED"/>
    <property type="match status" value="1"/>
</dbReference>
<evidence type="ECO:0000313" key="3">
    <source>
        <dbReference type="EMBL" id="MDE1463377.1"/>
    </source>
</evidence>
<dbReference type="Gene3D" id="3.75.10.10">
    <property type="entry name" value="L-arginine/glycine Amidinotransferase, Chain A"/>
    <property type="match status" value="1"/>
</dbReference>
<feature type="signal peptide" evidence="2">
    <location>
        <begin position="1"/>
        <end position="26"/>
    </location>
</feature>
<comment type="caution">
    <text evidence="3">The sequence shown here is derived from an EMBL/GenBank/DDBJ whole genome shotgun (WGS) entry which is preliminary data.</text>
</comment>
<evidence type="ECO:0000256" key="2">
    <source>
        <dbReference type="SAM" id="SignalP"/>
    </source>
</evidence>
<keyword evidence="4" id="KW-1185">Reference proteome</keyword>
<gene>
    <name evidence="3" type="ORF">ORQ98_15545</name>
</gene>
<sequence>MITRRAFVTSIGCASLASTFSKPVFASTTAKLASHQQHEWLMPDEAAPHSRTWLSFVAKPKVWGKRHAYALQDTLGQLAKTIAKYEPVTVIVNKEDLALAKQKCGDSVEFMVAPLDDFWIRDHGAVFVTNNKTKTLAAVDFNFNGWGNKQYHKNDKQVARKMAANQSIELINTPLVLEGGALEVDGEGTAIITESCVLNKNRNPGMTKAQCEVHLKITLGIEKVIWLPGIKGKDITDGHTDFYARFTHPGRVVIHMVYDRSSYEYELTRKHKRILEQATDAKGRKLKLITMDEPEKLREDFLNDDFAAGYVNFYVANKVVIAPEFGDSIADENAYRILQAEYPNHTIEMLNIDPIAAGGGGIHCSTMQQPAV</sequence>
<evidence type="ECO:0000256" key="1">
    <source>
        <dbReference type="ARBA" id="ARBA00022801"/>
    </source>
</evidence>
<keyword evidence="1" id="KW-0378">Hydrolase</keyword>
<accession>A0ABT5UCY7</accession>
<evidence type="ECO:0000313" key="4">
    <source>
        <dbReference type="Proteomes" id="UP001528823"/>
    </source>
</evidence>
<organism evidence="3 4">
    <name type="scientific">Spartinivicinus poritis</name>
    <dbReference type="NCBI Taxonomy" id="2994640"/>
    <lineage>
        <taxon>Bacteria</taxon>
        <taxon>Pseudomonadati</taxon>
        <taxon>Pseudomonadota</taxon>
        <taxon>Gammaproteobacteria</taxon>
        <taxon>Oceanospirillales</taxon>
        <taxon>Zooshikellaceae</taxon>
        <taxon>Spartinivicinus</taxon>
    </lineage>
</organism>
<dbReference type="EMBL" id="JAPMOU010000019">
    <property type="protein sequence ID" value="MDE1463377.1"/>
    <property type="molecule type" value="Genomic_DNA"/>
</dbReference>
<protein>
    <submittedName>
        <fullName evidence="3">Agmatine deiminase family protein</fullName>
    </submittedName>
</protein>
<feature type="chain" id="PRO_5046469118" evidence="2">
    <location>
        <begin position="27"/>
        <end position="372"/>
    </location>
</feature>
<dbReference type="Pfam" id="PF04371">
    <property type="entry name" value="PAD_porph"/>
    <property type="match status" value="1"/>
</dbReference>
<reference evidence="3 4" key="1">
    <citation type="submission" date="2022-11" db="EMBL/GenBank/DDBJ databases">
        <title>Spartinivicinus poritis sp. nov., isolated from scleractinian coral Porites lutea.</title>
        <authorList>
            <person name="Zhang G."/>
            <person name="Cai L."/>
            <person name="Wei Q."/>
        </authorList>
    </citation>
    <scope>NUCLEOTIDE SEQUENCE [LARGE SCALE GENOMIC DNA]</scope>
    <source>
        <strain evidence="3 4">A2-2</strain>
    </source>
</reference>
<dbReference type="InterPro" id="IPR007466">
    <property type="entry name" value="Peptidyl-Arg-deiminase_porph"/>
</dbReference>
<dbReference type="SUPFAM" id="SSF55909">
    <property type="entry name" value="Pentein"/>
    <property type="match status" value="1"/>
</dbReference>
<dbReference type="RefSeq" id="WP_274689715.1">
    <property type="nucleotide sequence ID" value="NZ_JAPMOU010000019.1"/>
</dbReference>
<keyword evidence="2" id="KW-0732">Signal</keyword>